<evidence type="ECO:0000256" key="6">
    <source>
        <dbReference type="ARBA" id="ARBA00022741"/>
    </source>
</evidence>
<feature type="transmembrane region" description="Helical" evidence="10">
    <location>
        <begin position="354"/>
        <end position="377"/>
    </location>
</feature>
<dbReference type="Proteomes" id="UP001162131">
    <property type="component" value="Unassembled WGS sequence"/>
</dbReference>
<dbReference type="InterPro" id="IPR027417">
    <property type="entry name" value="P-loop_NTPase"/>
</dbReference>
<dbReference type="GO" id="GO:0140359">
    <property type="term" value="F:ABC-type transporter activity"/>
    <property type="evidence" value="ECO:0007669"/>
    <property type="project" value="InterPro"/>
</dbReference>
<dbReference type="PANTHER" id="PTHR19229">
    <property type="entry name" value="ATP-BINDING CASSETTE TRANSPORTER SUBFAMILY A ABCA"/>
    <property type="match status" value="1"/>
</dbReference>
<dbReference type="GO" id="GO:0016020">
    <property type="term" value="C:membrane"/>
    <property type="evidence" value="ECO:0007669"/>
    <property type="project" value="UniProtKB-SubCell"/>
</dbReference>
<dbReference type="GO" id="GO:0005319">
    <property type="term" value="F:lipid transporter activity"/>
    <property type="evidence" value="ECO:0007669"/>
    <property type="project" value="TreeGrafter"/>
</dbReference>
<feature type="transmembrane region" description="Helical" evidence="10">
    <location>
        <begin position="279"/>
        <end position="300"/>
    </location>
</feature>
<dbReference type="InterPro" id="IPR003593">
    <property type="entry name" value="AAA+_ATPase"/>
</dbReference>
<comment type="similarity">
    <text evidence="2">Belongs to the ABC transporter superfamily. ABCA family.</text>
</comment>
<feature type="transmembrane region" description="Helical" evidence="10">
    <location>
        <begin position="384"/>
        <end position="402"/>
    </location>
</feature>
<dbReference type="InterPro" id="IPR003439">
    <property type="entry name" value="ABC_transporter-like_ATP-bd"/>
</dbReference>
<keyword evidence="13" id="KW-1185">Reference proteome</keyword>
<evidence type="ECO:0000256" key="4">
    <source>
        <dbReference type="ARBA" id="ARBA00022692"/>
    </source>
</evidence>
<gene>
    <name evidence="12" type="ORF">BSTOLATCC_MIC62418</name>
</gene>
<sequence length="1733" mass="197606">MSLWQHYRALLYKNWILWKRRLCGSICEFLFPIALLIVLLLIRSAVSYTDYDKHSYLYKSAMTVSYDGNNYFGQYFDPIIKIPDFPKDHENYYRDYFRKDDRWKIVFVNEYKDPYSETIITKLIDKIKVEGDGTGYPYLVDRFDSEDDLENYITDSDYEDDDKICFAVVFYSKDSKNIKYSFRFNTTESYGSGGRNLGDFIDIFDFLNHQNVDKLIREPQPKFQYQYIGTNFMHMMNYIDNIILQDVSSNSNAYFAAGFVPMYYDDYTSDGFISAISGLLPFFVVISYLVPVCRMLSLIVQEKEYKIKEMMMIMGLSNKAYWLSWITYYLSIYTIIAIVGAIISVGLFKYSAPGMMFLLFWLYGISCMTFSIFISMFFSKSRSAVMLGLMAFLISYFISFAVTDPTLDEGSKTAASLLPNIALTLGCDVLAQMENGQVGVQDSNTDSEVNNYTFGTCIAFLVIDSGIFSILALYLDQVWPTEWGVKRPWYFLFTKTFWCPSKKNAHEDLFNEEIDWGDNVEKVEEDLEKQKENGKVLLIRKFKKIFGTKTAVEDISLDIYNGQIFALLGHNGAGKTTTISMMCGLITTTYGDMKINGNYLSTDLNKIRRSLGVCPQHNVLFNDLTPEEHLYLFSIFKGMKDKKEIYQQIKEKLTEVDLTAKKDRQSKFLSGGMKRKLSLAMALIADSPIVLLDEPTSGMDLTARRQMWDMLKNNKNNRIIILTTHYMEEADVLADRIAIMSHGKLRCLGSSLFLKKRYGVGYYLTIVKEVGVASKTHTKSVANFIQEYIPEASIMSDVHAEISFQIPNSSSSKFTTFFTALDQNLKNLQLRSYGVSVTTLEEVFLRVARGDDNEIAKKENETQRENENDAQLENDFVLSRDRLTGSLFFSHFYTLLKKRVFWSKRDLKSLVYEIFVPIVLVIVGLGLMKIGDSFPPAHKKRLTESSYSEPQDTLYYWPAGANVGAWSQYQSTETANINGTIEGFDYFLFETRDDPEHYRMGSYFLKNMDTTNDHYQAVIFHNQSAPQATGVYYNKLSNEILSKYGVTITAYNYPLPYTKKVEDLKGVGDGFLASIVFSLGFSFIPTGIIALIVKERETNVKHQHMISGVSRFSYWCANFFWDSVKHIFPGVICAAMIKAFGIKSFTDPDETYGAIWVLMLLYGISIAPFTYFSSFFFKNYPTAQVATILFNVVAGGIFPAVILVLYFFESTRPLGRVLRWIFRLSPAFCYGNGLMDLGSISSYSNWDEKSSLYKAFDIGSAGADILMLGITVPFYLFLVYVQEYLETHPKILQKFWKAPHVAPSEYEADDDVEKEAQTALSVDPKDVQVNVRGIRKIFRQGLNKAFAAVEDVSFNVSQQECFAFLGVNGAGKTTTFKMLTGEIAPTTGDAYICGHNVITELDRARELIGYCPQFDAISELLTAREHLRLYSDIKGIPKDRREALVEEMIDQMDLRQYADILAGTYSGGNKRKLSVAMALIGNPTVVFLDEPSAGMDPETRKKMWKVIGNIKKKNSSVILTTHSMEEAEALSDRMAIMVAGRLRCLGTATWIKSKYGDRYEFEAKVAIPSHFEVNDKAVSLDRILMGEPTIKQNQVLPCLEALDAKNLYEEIHEKGAGSALHQQLKVDGYISRDSLVAWVIIEELGDKIYEWLKSEFKKVEIIEHFSSLYKFKIAKEEDKSIGYFFSAVEMNKEALKISEYALSQSSLEQIFNDFARKGEEAQAGIVRRYTHGG</sequence>
<evidence type="ECO:0000259" key="11">
    <source>
        <dbReference type="PROSITE" id="PS50893"/>
    </source>
</evidence>
<evidence type="ECO:0000256" key="1">
    <source>
        <dbReference type="ARBA" id="ARBA00004141"/>
    </source>
</evidence>
<feature type="transmembrane region" description="Helical" evidence="10">
    <location>
        <begin position="452"/>
        <end position="475"/>
    </location>
</feature>
<feature type="domain" description="ABC transporter" evidence="11">
    <location>
        <begin position="1329"/>
        <end position="1564"/>
    </location>
</feature>
<evidence type="ECO:0000313" key="12">
    <source>
        <dbReference type="EMBL" id="CAG9334833.1"/>
    </source>
</evidence>
<dbReference type="Pfam" id="PF00005">
    <property type="entry name" value="ABC_tran"/>
    <property type="match status" value="2"/>
</dbReference>
<dbReference type="InterPro" id="IPR026082">
    <property type="entry name" value="ABCA"/>
</dbReference>
<keyword evidence="6" id="KW-0547">Nucleotide-binding</keyword>
<dbReference type="GO" id="GO:0005524">
    <property type="term" value="F:ATP binding"/>
    <property type="evidence" value="ECO:0007669"/>
    <property type="project" value="UniProtKB-KW"/>
</dbReference>
<evidence type="ECO:0000256" key="10">
    <source>
        <dbReference type="SAM" id="Phobius"/>
    </source>
</evidence>
<evidence type="ECO:0000256" key="2">
    <source>
        <dbReference type="ARBA" id="ARBA00008869"/>
    </source>
</evidence>
<dbReference type="SMART" id="SM00382">
    <property type="entry name" value="AAA"/>
    <property type="match status" value="2"/>
</dbReference>
<comment type="caution">
    <text evidence="12">The sequence shown here is derived from an EMBL/GenBank/DDBJ whole genome shotgun (WGS) entry which is preliminary data.</text>
</comment>
<comment type="subcellular location">
    <subcellularLocation>
        <location evidence="1">Membrane</location>
        <topology evidence="1">Multi-pass membrane protein</topology>
    </subcellularLocation>
</comment>
<keyword evidence="4 10" id="KW-0812">Transmembrane</keyword>
<feature type="domain" description="ABC transporter" evidence="11">
    <location>
        <begin position="537"/>
        <end position="767"/>
    </location>
</feature>
<feature type="transmembrane region" description="Helical" evidence="10">
    <location>
        <begin position="321"/>
        <end position="348"/>
    </location>
</feature>
<keyword evidence="8 10" id="KW-1133">Transmembrane helix</keyword>
<dbReference type="Pfam" id="PF12698">
    <property type="entry name" value="ABC2_membrane_3"/>
    <property type="match status" value="2"/>
</dbReference>
<dbReference type="PROSITE" id="PS00211">
    <property type="entry name" value="ABC_TRANSPORTER_1"/>
    <property type="match status" value="2"/>
</dbReference>
<dbReference type="EMBL" id="CAJZBQ010000060">
    <property type="protein sequence ID" value="CAG9334833.1"/>
    <property type="molecule type" value="Genomic_DNA"/>
</dbReference>
<name>A0AAU9KGJ0_9CILI</name>
<organism evidence="12 13">
    <name type="scientific">Blepharisma stoltei</name>
    <dbReference type="NCBI Taxonomy" id="1481888"/>
    <lineage>
        <taxon>Eukaryota</taxon>
        <taxon>Sar</taxon>
        <taxon>Alveolata</taxon>
        <taxon>Ciliophora</taxon>
        <taxon>Postciliodesmatophora</taxon>
        <taxon>Heterotrichea</taxon>
        <taxon>Heterotrichida</taxon>
        <taxon>Blepharismidae</taxon>
        <taxon>Blepharisma</taxon>
    </lineage>
</organism>
<dbReference type="FunFam" id="3.40.50.300:FF:000298">
    <property type="entry name" value="ATP-binding cassette sub-family A member 12"/>
    <property type="match status" value="1"/>
</dbReference>
<dbReference type="PANTHER" id="PTHR19229:SF36">
    <property type="entry name" value="ATP-BINDING CASSETTE SUB-FAMILY A MEMBER 2"/>
    <property type="match status" value="1"/>
</dbReference>
<dbReference type="CDD" id="cd03263">
    <property type="entry name" value="ABC_subfamily_A"/>
    <property type="match status" value="2"/>
</dbReference>
<evidence type="ECO:0000256" key="7">
    <source>
        <dbReference type="ARBA" id="ARBA00022840"/>
    </source>
</evidence>
<keyword evidence="5" id="KW-0677">Repeat</keyword>
<dbReference type="Gene3D" id="3.40.50.300">
    <property type="entry name" value="P-loop containing nucleotide triphosphate hydrolases"/>
    <property type="match status" value="2"/>
</dbReference>
<dbReference type="FunFam" id="3.40.50.300:FF:000933">
    <property type="entry name" value="ABC transporter A family member 7"/>
    <property type="match status" value="1"/>
</dbReference>
<keyword evidence="3" id="KW-0813">Transport</keyword>
<protein>
    <recommendedName>
        <fullName evidence="11">ABC transporter domain-containing protein</fullName>
    </recommendedName>
</protein>
<feature type="transmembrane region" description="Helical" evidence="10">
    <location>
        <begin position="1261"/>
        <end position="1281"/>
    </location>
</feature>
<keyword evidence="7" id="KW-0067">ATP-binding</keyword>
<feature type="transmembrane region" description="Helical" evidence="10">
    <location>
        <begin position="910"/>
        <end position="930"/>
    </location>
</feature>
<feature type="transmembrane region" description="Helical" evidence="10">
    <location>
        <begin position="21"/>
        <end position="42"/>
    </location>
</feature>
<reference evidence="12" key="1">
    <citation type="submission" date="2021-09" db="EMBL/GenBank/DDBJ databases">
        <authorList>
            <consortium name="AG Swart"/>
            <person name="Singh M."/>
            <person name="Singh A."/>
            <person name="Seah K."/>
            <person name="Emmerich C."/>
        </authorList>
    </citation>
    <scope>NUCLEOTIDE SEQUENCE</scope>
    <source>
        <strain evidence="12">ATCC30299</strain>
    </source>
</reference>
<accession>A0AAU9KGJ0</accession>
<dbReference type="GO" id="GO:0016887">
    <property type="term" value="F:ATP hydrolysis activity"/>
    <property type="evidence" value="ECO:0007669"/>
    <property type="project" value="InterPro"/>
</dbReference>
<feature type="transmembrane region" description="Helical" evidence="10">
    <location>
        <begin position="1153"/>
        <end position="1176"/>
    </location>
</feature>
<evidence type="ECO:0000256" key="3">
    <source>
        <dbReference type="ARBA" id="ARBA00022448"/>
    </source>
</evidence>
<dbReference type="SUPFAM" id="SSF52540">
    <property type="entry name" value="P-loop containing nucleoside triphosphate hydrolases"/>
    <property type="match status" value="2"/>
</dbReference>
<evidence type="ECO:0000256" key="8">
    <source>
        <dbReference type="ARBA" id="ARBA00022989"/>
    </source>
</evidence>
<dbReference type="PROSITE" id="PS50893">
    <property type="entry name" value="ABC_TRANSPORTER_2"/>
    <property type="match status" value="2"/>
</dbReference>
<feature type="transmembrane region" description="Helical" evidence="10">
    <location>
        <begin position="1188"/>
        <end position="1208"/>
    </location>
</feature>
<evidence type="ECO:0000256" key="5">
    <source>
        <dbReference type="ARBA" id="ARBA00022737"/>
    </source>
</evidence>
<evidence type="ECO:0000313" key="13">
    <source>
        <dbReference type="Proteomes" id="UP001162131"/>
    </source>
</evidence>
<keyword evidence="9 10" id="KW-0472">Membrane</keyword>
<proteinExistence type="inferred from homology"/>
<feature type="transmembrane region" description="Helical" evidence="10">
    <location>
        <begin position="1071"/>
        <end position="1093"/>
    </location>
</feature>
<evidence type="ECO:0000256" key="9">
    <source>
        <dbReference type="ARBA" id="ARBA00023136"/>
    </source>
</evidence>
<dbReference type="InterPro" id="IPR013525">
    <property type="entry name" value="ABC2_TM"/>
</dbReference>
<dbReference type="InterPro" id="IPR017871">
    <property type="entry name" value="ABC_transporter-like_CS"/>
</dbReference>